<dbReference type="Proteomes" id="UP000294257">
    <property type="component" value="Unassembled WGS sequence"/>
</dbReference>
<evidence type="ECO:0000256" key="2">
    <source>
        <dbReference type="ARBA" id="ARBA00022679"/>
    </source>
</evidence>
<dbReference type="GO" id="GO:0032259">
    <property type="term" value="P:methylation"/>
    <property type="evidence" value="ECO:0007669"/>
    <property type="project" value="UniProtKB-KW"/>
</dbReference>
<dbReference type="PROSITE" id="PS51683">
    <property type="entry name" value="SAM_OMT_II"/>
    <property type="match status" value="1"/>
</dbReference>
<accession>A0A4Q7L4V4</accession>
<comment type="caution">
    <text evidence="5">The sequence shown here is derived from an EMBL/GenBank/DDBJ whole genome shotgun (WGS) entry which is preliminary data.</text>
</comment>
<dbReference type="SUPFAM" id="SSF53335">
    <property type="entry name" value="S-adenosyl-L-methionine-dependent methyltransferases"/>
    <property type="match status" value="1"/>
</dbReference>
<protein>
    <submittedName>
        <fullName evidence="5">O-methyltransferase</fullName>
    </submittedName>
</protein>
<evidence type="ECO:0000256" key="3">
    <source>
        <dbReference type="ARBA" id="ARBA00022691"/>
    </source>
</evidence>
<dbReference type="GO" id="GO:0008171">
    <property type="term" value="F:O-methyltransferase activity"/>
    <property type="evidence" value="ECO:0007669"/>
    <property type="project" value="InterPro"/>
</dbReference>
<dbReference type="EMBL" id="SGWQ01000001">
    <property type="protein sequence ID" value="RZS44669.1"/>
    <property type="molecule type" value="Genomic_DNA"/>
</dbReference>
<gene>
    <name evidence="5" type="ORF">EV193_101545</name>
</gene>
<keyword evidence="2 5" id="KW-0808">Transferase</keyword>
<reference evidence="5 6" key="1">
    <citation type="submission" date="2019-02" db="EMBL/GenBank/DDBJ databases">
        <title>Genomic Encyclopedia of Type Strains, Phase IV (KMG-IV): sequencing the most valuable type-strain genomes for metagenomic binning, comparative biology and taxonomic classification.</title>
        <authorList>
            <person name="Goeker M."/>
        </authorList>
    </citation>
    <scope>NUCLEOTIDE SEQUENCE [LARGE SCALE GENOMIC DNA]</scope>
    <source>
        <strain evidence="5 6">DSM 101727</strain>
    </source>
</reference>
<dbReference type="Pfam" id="PF00891">
    <property type="entry name" value="Methyltransf_2"/>
    <property type="match status" value="1"/>
</dbReference>
<keyword evidence="3" id="KW-0949">S-adenosyl-L-methionine</keyword>
<evidence type="ECO:0000259" key="4">
    <source>
        <dbReference type="Pfam" id="PF00891"/>
    </source>
</evidence>
<feature type="domain" description="O-methyltransferase C-terminal" evidence="4">
    <location>
        <begin position="4"/>
        <end position="208"/>
    </location>
</feature>
<organism evidence="5 6">
    <name type="scientific">Herbihabitans rhizosphaerae</name>
    <dbReference type="NCBI Taxonomy" id="1872711"/>
    <lineage>
        <taxon>Bacteria</taxon>
        <taxon>Bacillati</taxon>
        <taxon>Actinomycetota</taxon>
        <taxon>Actinomycetes</taxon>
        <taxon>Pseudonocardiales</taxon>
        <taxon>Pseudonocardiaceae</taxon>
        <taxon>Herbihabitans</taxon>
    </lineage>
</organism>
<keyword evidence="6" id="KW-1185">Reference proteome</keyword>
<sequence length="230" mass="25341">MRLEDALRTNAPTTWDPDTQVSLFDNLDPAFVGDFWAGMFSMSTWTARVVASSVDFTGTRRFLDVGGGGTPYGIVLCQQNPELRATVYDLPQACEFARGKITEAGLGDRIEVVEGDFFVDAALPGGHDTILLSMILHDWAEPECRAILDKCWRALPPGGRLMISELLVDDTKDGPVDAALMSIHMLVETFGRNYTESEYTRWLTDTGFDKIHTIRFEALSANGVVIGTKA</sequence>
<keyword evidence="1 5" id="KW-0489">Methyltransferase</keyword>
<proteinExistence type="predicted"/>
<evidence type="ECO:0000313" key="5">
    <source>
        <dbReference type="EMBL" id="RZS44669.1"/>
    </source>
</evidence>
<dbReference type="Gene3D" id="3.40.50.150">
    <property type="entry name" value="Vaccinia Virus protein VP39"/>
    <property type="match status" value="1"/>
</dbReference>
<dbReference type="AlphaFoldDB" id="A0A4Q7L4V4"/>
<name>A0A4Q7L4V4_9PSEU</name>
<dbReference type="InterPro" id="IPR016461">
    <property type="entry name" value="COMT-like"/>
</dbReference>
<dbReference type="InterPro" id="IPR029063">
    <property type="entry name" value="SAM-dependent_MTases_sf"/>
</dbReference>
<evidence type="ECO:0000256" key="1">
    <source>
        <dbReference type="ARBA" id="ARBA00022603"/>
    </source>
</evidence>
<evidence type="ECO:0000313" key="6">
    <source>
        <dbReference type="Proteomes" id="UP000294257"/>
    </source>
</evidence>
<dbReference type="InterPro" id="IPR001077">
    <property type="entry name" value="COMT_C"/>
</dbReference>
<dbReference type="CDD" id="cd02440">
    <property type="entry name" value="AdoMet_MTases"/>
    <property type="match status" value="1"/>
</dbReference>
<dbReference type="PANTHER" id="PTHR11746">
    <property type="entry name" value="O-METHYLTRANSFERASE"/>
    <property type="match status" value="1"/>
</dbReference>